<dbReference type="AlphaFoldDB" id="A0AAV2RSE7"/>
<comment type="caution">
    <text evidence="14">The sequence shown here is derived from an EMBL/GenBank/DDBJ whole genome shotgun (WGS) entry which is preliminary data.</text>
</comment>
<evidence type="ECO:0000313" key="15">
    <source>
        <dbReference type="Proteomes" id="UP001497623"/>
    </source>
</evidence>
<comment type="subcellular location">
    <subcellularLocation>
        <location evidence="1">Membrane</location>
        <topology evidence="1">Single-pass membrane protein</topology>
    </subcellularLocation>
</comment>
<dbReference type="SMART" id="SM00112">
    <property type="entry name" value="CA"/>
    <property type="match status" value="1"/>
</dbReference>
<evidence type="ECO:0000256" key="5">
    <source>
        <dbReference type="ARBA" id="ARBA00022737"/>
    </source>
</evidence>
<evidence type="ECO:0000256" key="7">
    <source>
        <dbReference type="ARBA" id="ARBA00022889"/>
    </source>
</evidence>
<keyword evidence="7" id="KW-0130">Cell adhesion</keyword>
<organism evidence="14 15">
    <name type="scientific">Meganyctiphanes norvegica</name>
    <name type="common">Northern krill</name>
    <name type="synonym">Thysanopoda norvegica</name>
    <dbReference type="NCBI Taxonomy" id="48144"/>
    <lineage>
        <taxon>Eukaryota</taxon>
        <taxon>Metazoa</taxon>
        <taxon>Ecdysozoa</taxon>
        <taxon>Arthropoda</taxon>
        <taxon>Crustacea</taxon>
        <taxon>Multicrustacea</taxon>
        <taxon>Malacostraca</taxon>
        <taxon>Eumalacostraca</taxon>
        <taxon>Eucarida</taxon>
        <taxon>Euphausiacea</taxon>
        <taxon>Euphausiidae</taxon>
        <taxon>Meganyctiphanes</taxon>
    </lineage>
</organism>
<feature type="domain" description="Cadherin" evidence="13">
    <location>
        <begin position="16"/>
        <end position="121"/>
    </location>
</feature>
<feature type="non-terminal residue" evidence="14">
    <location>
        <position position="128"/>
    </location>
</feature>
<accession>A0AAV2RSE7</accession>
<keyword evidence="4" id="KW-0732">Signal</keyword>
<dbReference type="Proteomes" id="UP001497623">
    <property type="component" value="Unassembled WGS sequence"/>
</dbReference>
<dbReference type="PANTHER" id="PTHR24027">
    <property type="entry name" value="CADHERIN-23"/>
    <property type="match status" value="1"/>
</dbReference>
<dbReference type="EMBL" id="CAXKWB010027845">
    <property type="protein sequence ID" value="CAL4132574.1"/>
    <property type="molecule type" value="Genomic_DNA"/>
</dbReference>
<keyword evidence="11" id="KW-0325">Glycoprotein</keyword>
<dbReference type="InterPro" id="IPR020894">
    <property type="entry name" value="Cadherin_CS"/>
</dbReference>
<keyword evidence="3" id="KW-0812">Transmembrane</keyword>
<keyword evidence="10" id="KW-1015">Disulfide bond</keyword>
<gene>
    <name evidence="14" type="ORF">MNOR_LOCUS27025</name>
</gene>
<dbReference type="FunFam" id="2.60.40.60:FF:000037">
    <property type="entry name" value="FAT atypical cadherin 1"/>
    <property type="match status" value="1"/>
</dbReference>
<keyword evidence="15" id="KW-1185">Reference proteome</keyword>
<dbReference type="GO" id="GO:0007156">
    <property type="term" value="P:homophilic cell adhesion via plasma membrane adhesion molecules"/>
    <property type="evidence" value="ECO:0007669"/>
    <property type="project" value="InterPro"/>
</dbReference>
<dbReference type="GO" id="GO:0005509">
    <property type="term" value="F:calcium ion binding"/>
    <property type="evidence" value="ECO:0007669"/>
    <property type="project" value="UniProtKB-UniRule"/>
</dbReference>
<keyword evidence="6 12" id="KW-0106">Calcium</keyword>
<dbReference type="GO" id="GO:0016342">
    <property type="term" value="C:catenin complex"/>
    <property type="evidence" value="ECO:0007669"/>
    <property type="project" value="TreeGrafter"/>
</dbReference>
<dbReference type="PROSITE" id="PS50268">
    <property type="entry name" value="CADHERIN_2"/>
    <property type="match status" value="1"/>
</dbReference>
<keyword evidence="2" id="KW-0245">EGF-like domain</keyword>
<keyword evidence="8" id="KW-1133">Transmembrane helix</keyword>
<dbReference type="GO" id="GO:0045296">
    <property type="term" value="F:cadherin binding"/>
    <property type="evidence" value="ECO:0007669"/>
    <property type="project" value="TreeGrafter"/>
</dbReference>
<proteinExistence type="predicted"/>
<dbReference type="CDD" id="cd11304">
    <property type="entry name" value="Cadherin_repeat"/>
    <property type="match status" value="1"/>
</dbReference>
<dbReference type="GO" id="GO:0031175">
    <property type="term" value="P:neuron projection development"/>
    <property type="evidence" value="ECO:0007669"/>
    <property type="project" value="TreeGrafter"/>
</dbReference>
<evidence type="ECO:0000256" key="8">
    <source>
        <dbReference type="ARBA" id="ARBA00022989"/>
    </source>
</evidence>
<evidence type="ECO:0000256" key="11">
    <source>
        <dbReference type="ARBA" id="ARBA00023180"/>
    </source>
</evidence>
<dbReference type="PROSITE" id="PS00232">
    <property type="entry name" value="CADHERIN_1"/>
    <property type="match status" value="2"/>
</dbReference>
<dbReference type="Gene3D" id="2.60.40.60">
    <property type="entry name" value="Cadherins"/>
    <property type="match status" value="1"/>
</dbReference>
<evidence type="ECO:0000256" key="9">
    <source>
        <dbReference type="ARBA" id="ARBA00023136"/>
    </source>
</evidence>
<evidence type="ECO:0000259" key="13">
    <source>
        <dbReference type="PROSITE" id="PS50268"/>
    </source>
</evidence>
<keyword evidence="9" id="KW-0472">Membrane</keyword>
<dbReference type="PRINTS" id="PR00205">
    <property type="entry name" value="CADHERIN"/>
</dbReference>
<dbReference type="InterPro" id="IPR002126">
    <property type="entry name" value="Cadherin-like_dom"/>
</dbReference>
<evidence type="ECO:0000256" key="4">
    <source>
        <dbReference type="ARBA" id="ARBA00022729"/>
    </source>
</evidence>
<dbReference type="PANTHER" id="PTHR24027:SF438">
    <property type="entry name" value="CADHERIN 23"/>
    <property type="match status" value="1"/>
</dbReference>
<reference evidence="14 15" key="1">
    <citation type="submission" date="2024-05" db="EMBL/GenBank/DDBJ databases">
        <authorList>
            <person name="Wallberg A."/>
        </authorList>
    </citation>
    <scope>NUCLEOTIDE SEQUENCE [LARGE SCALE GENOMIC DNA]</scope>
</reference>
<dbReference type="GO" id="GO:0016477">
    <property type="term" value="P:cell migration"/>
    <property type="evidence" value="ECO:0007669"/>
    <property type="project" value="TreeGrafter"/>
</dbReference>
<evidence type="ECO:0000256" key="12">
    <source>
        <dbReference type="PROSITE-ProRule" id="PRU00043"/>
    </source>
</evidence>
<evidence type="ECO:0000256" key="1">
    <source>
        <dbReference type="ARBA" id="ARBA00004167"/>
    </source>
</evidence>
<sequence>VYVNISDVNDHVPQSSLPVYRVEVLENSPAGTTVLAAINASDPDPDTVISYHITDGNNDDMFTIEKSSGEIKTKNSHLDREIESKYELEITLKDAEDDSALTSKTFVIINIIDENDNAPQFLDRIYKF</sequence>
<dbReference type="InterPro" id="IPR015919">
    <property type="entry name" value="Cadherin-like_sf"/>
</dbReference>
<evidence type="ECO:0000256" key="3">
    <source>
        <dbReference type="ARBA" id="ARBA00022692"/>
    </source>
</evidence>
<dbReference type="InterPro" id="IPR039808">
    <property type="entry name" value="Cadherin"/>
</dbReference>
<evidence type="ECO:0000256" key="2">
    <source>
        <dbReference type="ARBA" id="ARBA00022536"/>
    </source>
</evidence>
<dbReference type="SUPFAM" id="SSF49313">
    <property type="entry name" value="Cadherin-like"/>
    <property type="match status" value="1"/>
</dbReference>
<evidence type="ECO:0000256" key="10">
    <source>
        <dbReference type="ARBA" id="ARBA00023157"/>
    </source>
</evidence>
<evidence type="ECO:0000313" key="14">
    <source>
        <dbReference type="EMBL" id="CAL4132574.1"/>
    </source>
</evidence>
<protein>
    <recommendedName>
        <fullName evidence="13">Cadherin domain-containing protein</fullName>
    </recommendedName>
</protein>
<dbReference type="Pfam" id="PF00028">
    <property type="entry name" value="Cadherin"/>
    <property type="match status" value="1"/>
</dbReference>
<evidence type="ECO:0000256" key="6">
    <source>
        <dbReference type="ARBA" id="ARBA00022837"/>
    </source>
</evidence>
<feature type="non-terminal residue" evidence="14">
    <location>
        <position position="1"/>
    </location>
</feature>
<dbReference type="GO" id="GO:0008013">
    <property type="term" value="F:beta-catenin binding"/>
    <property type="evidence" value="ECO:0007669"/>
    <property type="project" value="TreeGrafter"/>
</dbReference>
<keyword evidence="5" id="KW-0677">Repeat</keyword>
<name>A0AAV2RSE7_MEGNR</name>